<name>A0A0M3HH46_ASCLU</name>
<reference evidence="2" key="1">
    <citation type="submission" date="2017-02" db="UniProtKB">
        <authorList>
            <consortium name="WormBaseParasite"/>
        </authorList>
    </citation>
    <scope>IDENTIFICATION</scope>
</reference>
<evidence type="ECO:0000313" key="1">
    <source>
        <dbReference type="Proteomes" id="UP000036681"/>
    </source>
</evidence>
<dbReference type="WBParaSite" id="ALUE_0000084101-mRNA-1">
    <property type="protein sequence ID" value="ALUE_0000084101-mRNA-1"/>
    <property type="gene ID" value="ALUE_0000084101"/>
</dbReference>
<dbReference type="Proteomes" id="UP000036681">
    <property type="component" value="Unplaced"/>
</dbReference>
<protein>
    <submittedName>
        <fullName evidence="2">Transposase</fullName>
    </submittedName>
</protein>
<dbReference type="AlphaFoldDB" id="A0A0M3HH46"/>
<accession>A0A0M3HH46</accession>
<sequence length="41" mass="4401">MYLGKLLALAYRGRSLASGGILRYITGTDISWQIASIGVSQ</sequence>
<proteinExistence type="predicted"/>
<organism evidence="1 2">
    <name type="scientific">Ascaris lumbricoides</name>
    <name type="common">Giant roundworm</name>
    <dbReference type="NCBI Taxonomy" id="6252"/>
    <lineage>
        <taxon>Eukaryota</taxon>
        <taxon>Metazoa</taxon>
        <taxon>Ecdysozoa</taxon>
        <taxon>Nematoda</taxon>
        <taxon>Chromadorea</taxon>
        <taxon>Rhabditida</taxon>
        <taxon>Spirurina</taxon>
        <taxon>Ascaridomorpha</taxon>
        <taxon>Ascaridoidea</taxon>
        <taxon>Ascarididae</taxon>
        <taxon>Ascaris</taxon>
    </lineage>
</organism>
<evidence type="ECO:0000313" key="2">
    <source>
        <dbReference type="WBParaSite" id="ALUE_0000084101-mRNA-1"/>
    </source>
</evidence>
<keyword evidence="1" id="KW-1185">Reference proteome</keyword>